<organism evidence="4 5">
    <name type="scientific">Thalassobacter stenotrophicus</name>
    <dbReference type="NCBI Taxonomy" id="266809"/>
    <lineage>
        <taxon>Bacteria</taxon>
        <taxon>Pseudomonadati</taxon>
        <taxon>Pseudomonadota</taxon>
        <taxon>Alphaproteobacteria</taxon>
        <taxon>Rhodobacterales</taxon>
        <taxon>Roseobacteraceae</taxon>
        <taxon>Thalassobacter</taxon>
    </lineage>
</organism>
<evidence type="ECO:0000259" key="2">
    <source>
        <dbReference type="Pfam" id="PF00675"/>
    </source>
</evidence>
<evidence type="ECO:0000256" key="1">
    <source>
        <dbReference type="SAM" id="SignalP"/>
    </source>
</evidence>
<accession>A0A0P1FI74</accession>
<dbReference type="Pfam" id="PF00675">
    <property type="entry name" value="Peptidase_M16"/>
    <property type="match status" value="1"/>
</dbReference>
<dbReference type="InterPro" id="IPR007863">
    <property type="entry name" value="Peptidase_M16_C"/>
</dbReference>
<dbReference type="SUPFAM" id="SSF63411">
    <property type="entry name" value="LuxS/MPP-like metallohydrolase"/>
    <property type="match status" value="2"/>
</dbReference>
<dbReference type="InterPro" id="IPR011249">
    <property type="entry name" value="Metalloenz_LuxS/M16"/>
</dbReference>
<protein>
    <submittedName>
        <fullName evidence="4">Peptidase M16 inactive domain protein</fullName>
    </submittedName>
</protein>
<dbReference type="Gene3D" id="3.30.830.10">
    <property type="entry name" value="Metalloenzyme, LuxS/M16 peptidase-like"/>
    <property type="match status" value="2"/>
</dbReference>
<dbReference type="Pfam" id="PF05193">
    <property type="entry name" value="Peptidase_M16_C"/>
    <property type="match status" value="1"/>
</dbReference>
<dbReference type="PANTHER" id="PTHR11851">
    <property type="entry name" value="METALLOPROTEASE"/>
    <property type="match status" value="1"/>
</dbReference>
<feature type="signal peptide" evidence="1">
    <location>
        <begin position="1"/>
        <end position="19"/>
    </location>
</feature>
<sequence length="433" mass="46678">MMLRFALIIAVLVPFGARAAVEIQEVTSPGGITAWLVEEPSIPFVAMDIRFKGGSSLDPEGKRGATYMMMGLLEEGAGDRDARAFTEATEAVAANFGFDTFRDSVQIEAQFLTENREESLALLRDAIKFPRFDQDAIDRVQTQIVSIIEGNETDPNDIAGTTLAALSYPGHPYATAQEGTVESVNALTRADLIAAHEAVFARDRVYIGVTGDISAAELGPLLDTLLGDLPATGAPMPVEAELALEGGQTIVDYRSPQSVVLFGHAGVDRDDPDFFPAFVANHILGGGGFESRLMVNVRERRGLTYGISSFLASRDYGNQWLGQFSTSNENVGPAIDLIQSIWDDMAENGVTPEELDAAQTYLTGAYPLRFDGNGRIAGILAGMQAQGLGVDYIETRNDQVNAVTLEDIQRVAAEHLVVEDMHFVIVGQPQGFN</sequence>
<dbReference type="InterPro" id="IPR011765">
    <property type="entry name" value="Pept_M16_N"/>
</dbReference>
<dbReference type="GO" id="GO:0046872">
    <property type="term" value="F:metal ion binding"/>
    <property type="evidence" value="ECO:0007669"/>
    <property type="project" value="InterPro"/>
</dbReference>
<evidence type="ECO:0000313" key="5">
    <source>
        <dbReference type="Proteomes" id="UP000051298"/>
    </source>
</evidence>
<evidence type="ECO:0000313" key="4">
    <source>
        <dbReference type="EMBL" id="CUH60685.1"/>
    </source>
</evidence>
<name>A0A0P1FI74_9RHOB</name>
<dbReference type="AlphaFoldDB" id="A0A0P1FI74"/>
<feature type="domain" description="Peptidase M16 N-terminal" evidence="2">
    <location>
        <begin position="38"/>
        <end position="169"/>
    </location>
</feature>
<dbReference type="RefSeq" id="WP_116904389.1">
    <property type="nucleotide sequence ID" value="NZ_CYRX01000029.1"/>
</dbReference>
<gene>
    <name evidence="4" type="ORF">THS5294_01981</name>
</gene>
<dbReference type="EMBL" id="CYRX01000029">
    <property type="protein sequence ID" value="CUH60685.1"/>
    <property type="molecule type" value="Genomic_DNA"/>
</dbReference>
<feature type="domain" description="Peptidase M16 C-terminal" evidence="3">
    <location>
        <begin position="187"/>
        <end position="360"/>
    </location>
</feature>
<dbReference type="eggNOG" id="COG0612">
    <property type="taxonomic scope" value="Bacteria"/>
</dbReference>
<proteinExistence type="predicted"/>
<reference evidence="4 5" key="1">
    <citation type="submission" date="2015-09" db="EMBL/GenBank/DDBJ databases">
        <authorList>
            <consortium name="Swine Surveillance"/>
        </authorList>
    </citation>
    <scope>NUCLEOTIDE SEQUENCE [LARGE SCALE GENOMIC DNA]</scope>
    <source>
        <strain evidence="4 5">CECT 5294</strain>
    </source>
</reference>
<dbReference type="STRING" id="266809.PM03_13145"/>
<dbReference type="InterPro" id="IPR050361">
    <property type="entry name" value="MPP/UQCRC_Complex"/>
</dbReference>
<keyword evidence="1" id="KW-0732">Signal</keyword>
<dbReference type="PANTHER" id="PTHR11851:SF224">
    <property type="entry name" value="PROCESSING PROTEASE"/>
    <property type="match status" value="1"/>
</dbReference>
<dbReference type="Proteomes" id="UP000051298">
    <property type="component" value="Unassembled WGS sequence"/>
</dbReference>
<feature type="chain" id="PRO_5006062615" evidence="1">
    <location>
        <begin position="20"/>
        <end position="433"/>
    </location>
</feature>
<evidence type="ECO:0000259" key="3">
    <source>
        <dbReference type="Pfam" id="PF05193"/>
    </source>
</evidence>